<keyword evidence="3" id="KW-1185">Reference proteome</keyword>
<gene>
    <name evidence="2" type="ORF">Pfra01_000044500</name>
</gene>
<sequence length="99" mass="10622">MRAHAVSEEEHSATCQLGQEIAVKGDYQDTRRLGSGPHQEGCGIALSGFRSRILVGSVVPAYRYQECTQDTDPGVSDISESEGSPILREVGELRGSVSD</sequence>
<feature type="region of interest" description="Disordered" evidence="1">
    <location>
        <begin position="69"/>
        <end position="99"/>
    </location>
</feature>
<name>A0A9W6TLE8_9STRA</name>
<accession>A0A9W6TLE8</accession>
<comment type="caution">
    <text evidence="2">The sequence shown here is derived from an EMBL/GenBank/DDBJ whole genome shotgun (WGS) entry which is preliminary data.</text>
</comment>
<dbReference type="Proteomes" id="UP001165121">
    <property type="component" value="Unassembled WGS sequence"/>
</dbReference>
<dbReference type="EMBL" id="BSXT01000035">
    <property type="protein sequence ID" value="GMF15483.1"/>
    <property type="molecule type" value="Genomic_DNA"/>
</dbReference>
<evidence type="ECO:0000313" key="3">
    <source>
        <dbReference type="Proteomes" id="UP001165121"/>
    </source>
</evidence>
<organism evidence="2 3">
    <name type="scientific">Phytophthora fragariaefolia</name>
    <dbReference type="NCBI Taxonomy" id="1490495"/>
    <lineage>
        <taxon>Eukaryota</taxon>
        <taxon>Sar</taxon>
        <taxon>Stramenopiles</taxon>
        <taxon>Oomycota</taxon>
        <taxon>Peronosporomycetes</taxon>
        <taxon>Peronosporales</taxon>
        <taxon>Peronosporaceae</taxon>
        <taxon>Phytophthora</taxon>
    </lineage>
</organism>
<evidence type="ECO:0000313" key="2">
    <source>
        <dbReference type="EMBL" id="GMF15483.1"/>
    </source>
</evidence>
<dbReference type="AlphaFoldDB" id="A0A9W6TLE8"/>
<protein>
    <submittedName>
        <fullName evidence="2">Unnamed protein product</fullName>
    </submittedName>
</protein>
<reference evidence="2" key="1">
    <citation type="submission" date="2023-04" db="EMBL/GenBank/DDBJ databases">
        <title>Phytophthora fragariaefolia NBRC 109709.</title>
        <authorList>
            <person name="Ichikawa N."/>
            <person name="Sato H."/>
            <person name="Tonouchi N."/>
        </authorList>
    </citation>
    <scope>NUCLEOTIDE SEQUENCE</scope>
    <source>
        <strain evidence="2">NBRC 109709</strain>
    </source>
</reference>
<proteinExistence type="predicted"/>
<evidence type="ECO:0000256" key="1">
    <source>
        <dbReference type="SAM" id="MobiDB-lite"/>
    </source>
</evidence>